<organism evidence="1 2">
    <name type="scientific">Clostridium disporicum</name>
    <dbReference type="NCBI Taxonomy" id="84024"/>
    <lineage>
        <taxon>Bacteria</taxon>
        <taxon>Bacillati</taxon>
        <taxon>Bacillota</taxon>
        <taxon>Clostridia</taxon>
        <taxon>Eubacteriales</taxon>
        <taxon>Clostridiaceae</taxon>
        <taxon>Clostridium</taxon>
    </lineage>
</organism>
<accession>A0A174J1E8</accession>
<evidence type="ECO:0000313" key="2">
    <source>
        <dbReference type="Proteomes" id="UP000095594"/>
    </source>
</evidence>
<dbReference type="AlphaFoldDB" id="A0A174J1E8"/>
<proteinExistence type="predicted"/>
<dbReference type="Proteomes" id="UP000095594">
    <property type="component" value="Unassembled WGS sequence"/>
</dbReference>
<dbReference type="OrthoDB" id="5471155at2"/>
<protein>
    <submittedName>
        <fullName evidence="1">DedA family membrane protein</fullName>
    </submittedName>
</protein>
<reference evidence="1 2" key="1">
    <citation type="submission" date="2015-09" db="EMBL/GenBank/DDBJ databases">
        <authorList>
            <consortium name="Pathogen Informatics"/>
        </authorList>
    </citation>
    <scope>NUCLEOTIDE SEQUENCE [LARGE SCALE GENOMIC DNA]</scope>
    <source>
        <strain evidence="1 2">2789STDY5834856</strain>
    </source>
</reference>
<name>A0A174J1E8_9CLOT</name>
<sequence length="48" mass="5302">MFNSESVIEIFQRRLLPFMPSGVITLTSAVSDVNGIVFTIDTFLGKIP</sequence>
<evidence type="ECO:0000313" key="1">
    <source>
        <dbReference type="EMBL" id="CUO92086.1"/>
    </source>
</evidence>
<gene>
    <name evidence="1" type="ORF">ERS852471_02611</name>
</gene>
<dbReference type="RefSeq" id="WP_156334268.1">
    <property type="nucleotide sequence ID" value="NZ_CABIXQ010000019.1"/>
</dbReference>
<dbReference type="EMBL" id="CYZX01000019">
    <property type="protein sequence ID" value="CUO92086.1"/>
    <property type="molecule type" value="Genomic_DNA"/>
</dbReference>